<accession>C9ZLN6</accession>
<dbReference type="EMBL" id="FN554967">
    <property type="protein sequence ID" value="CBH10311.1"/>
    <property type="molecule type" value="Genomic_DNA"/>
</dbReference>
<reference evidence="4" key="1">
    <citation type="journal article" date="2010" name="PLoS Negl. Trop. Dis.">
        <title>The genome sequence of Trypanosoma brucei gambiense, causative agent of chronic human african trypanosomiasis.</title>
        <authorList>
            <person name="Jackson A.P."/>
            <person name="Sanders M."/>
            <person name="Berry A."/>
            <person name="McQuillan J."/>
            <person name="Aslett M.A."/>
            <person name="Quail M.A."/>
            <person name="Chukualim B."/>
            <person name="Capewell P."/>
            <person name="MacLeod A."/>
            <person name="Melville S.E."/>
            <person name="Gibson W."/>
            <person name="Barry J.D."/>
            <person name="Berriman M."/>
            <person name="Hertz-Fowler C."/>
        </authorList>
    </citation>
    <scope>NUCLEOTIDE SEQUENCE [LARGE SCALE GENOMIC DNA]</scope>
    <source>
        <strain evidence="4">MHOM/CI/86/DAL972</strain>
    </source>
</reference>
<sequence>MVSSLRRKKIIRNKCVYLSKNCMMQKGIESNEHIKEKKDCREMSGKGVRVGTKKKKQNHRGETDRRKNATRESHTELWHPAIPQTTQTRLISSFSFSSSLLLSFSSFLCVFFLL</sequence>
<proteinExistence type="predicted"/>
<feature type="transmembrane region" description="Helical" evidence="2">
    <location>
        <begin position="94"/>
        <end position="113"/>
    </location>
</feature>
<feature type="compositionally biased region" description="Basic and acidic residues" evidence="1">
    <location>
        <begin position="59"/>
        <end position="77"/>
    </location>
</feature>
<evidence type="ECO:0000256" key="1">
    <source>
        <dbReference type="SAM" id="MobiDB-lite"/>
    </source>
</evidence>
<dbReference type="GeneID" id="23859567"/>
<dbReference type="Proteomes" id="UP000002316">
    <property type="component" value="Chromosome 4"/>
</dbReference>
<name>C9ZLN6_TRYB9</name>
<organism evidence="3 4">
    <name type="scientific">Trypanosoma brucei gambiense (strain MHOM/CI/86/DAL972)</name>
    <dbReference type="NCBI Taxonomy" id="679716"/>
    <lineage>
        <taxon>Eukaryota</taxon>
        <taxon>Discoba</taxon>
        <taxon>Euglenozoa</taxon>
        <taxon>Kinetoplastea</taxon>
        <taxon>Metakinetoplastina</taxon>
        <taxon>Trypanosomatida</taxon>
        <taxon>Trypanosomatidae</taxon>
        <taxon>Trypanosoma</taxon>
    </lineage>
</organism>
<gene>
    <name evidence="3" type="ORF">TbgDal_IV160</name>
</gene>
<feature type="region of interest" description="Disordered" evidence="1">
    <location>
        <begin position="38"/>
        <end position="79"/>
    </location>
</feature>
<dbReference type="KEGG" id="tbg:TbgDal_IV160"/>
<dbReference type="RefSeq" id="XP_011772601.1">
    <property type="nucleotide sequence ID" value="XM_011774299.1"/>
</dbReference>
<keyword evidence="2" id="KW-0472">Membrane</keyword>
<evidence type="ECO:0000313" key="4">
    <source>
        <dbReference type="Proteomes" id="UP000002316"/>
    </source>
</evidence>
<keyword evidence="2" id="KW-0812">Transmembrane</keyword>
<protein>
    <submittedName>
        <fullName evidence="3">Uncharacterized protein</fullName>
    </submittedName>
</protein>
<evidence type="ECO:0000313" key="3">
    <source>
        <dbReference type="EMBL" id="CBH10311.1"/>
    </source>
</evidence>
<evidence type="ECO:0000256" key="2">
    <source>
        <dbReference type="SAM" id="Phobius"/>
    </source>
</evidence>
<dbReference type="AlphaFoldDB" id="C9ZLN6"/>
<keyword evidence="2" id="KW-1133">Transmembrane helix</keyword>